<gene>
    <name evidence="1" type="ORF">S06H3_20713</name>
</gene>
<organism evidence="1">
    <name type="scientific">marine sediment metagenome</name>
    <dbReference type="NCBI Taxonomy" id="412755"/>
    <lineage>
        <taxon>unclassified sequences</taxon>
        <taxon>metagenomes</taxon>
        <taxon>ecological metagenomes</taxon>
    </lineage>
</organism>
<dbReference type="AlphaFoldDB" id="X1NBE9"/>
<name>X1NBE9_9ZZZZ</name>
<sequence>MKYDNDNRKFNKDTLRYWKIQEKHIMRSEDTKTLLRELSYIKDLILKTDEPALITSLKTSIFLNSPDNLITTPL</sequence>
<protein>
    <submittedName>
        <fullName evidence="1">Uncharacterized protein</fullName>
    </submittedName>
</protein>
<proteinExistence type="predicted"/>
<dbReference type="EMBL" id="BARV01010766">
    <property type="protein sequence ID" value="GAI15969.1"/>
    <property type="molecule type" value="Genomic_DNA"/>
</dbReference>
<comment type="caution">
    <text evidence="1">The sequence shown here is derived from an EMBL/GenBank/DDBJ whole genome shotgun (WGS) entry which is preliminary data.</text>
</comment>
<evidence type="ECO:0000313" key="1">
    <source>
        <dbReference type="EMBL" id="GAI15969.1"/>
    </source>
</evidence>
<reference evidence="1" key="1">
    <citation type="journal article" date="2014" name="Front. Microbiol.">
        <title>High frequency of phylogenetically diverse reductive dehalogenase-homologous genes in deep subseafloor sedimentary metagenomes.</title>
        <authorList>
            <person name="Kawai M."/>
            <person name="Futagami T."/>
            <person name="Toyoda A."/>
            <person name="Takaki Y."/>
            <person name="Nishi S."/>
            <person name="Hori S."/>
            <person name="Arai W."/>
            <person name="Tsubouchi T."/>
            <person name="Morono Y."/>
            <person name="Uchiyama I."/>
            <person name="Ito T."/>
            <person name="Fujiyama A."/>
            <person name="Inagaki F."/>
            <person name="Takami H."/>
        </authorList>
    </citation>
    <scope>NUCLEOTIDE SEQUENCE</scope>
    <source>
        <strain evidence="1">Expedition CK06-06</strain>
    </source>
</reference>
<accession>X1NBE9</accession>